<dbReference type="Gene3D" id="3.40.50.280">
    <property type="entry name" value="Cobalamin-binding domain"/>
    <property type="match status" value="1"/>
</dbReference>
<dbReference type="CDD" id="cd03677">
    <property type="entry name" value="MM_CoA_mutase_beta"/>
    <property type="match status" value="1"/>
</dbReference>
<dbReference type="GO" id="GO:0031419">
    <property type="term" value="F:cobalamin binding"/>
    <property type="evidence" value="ECO:0007669"/>
    <property type="project" value="UniProtKB-KW"/>
</dbReference>
<dbReference type="PANTHER" id="PTHR48101">
    <property type="entry name" value="METHYLMALONYL-COA MUTASE, MITOCHONDRIAL-RELATED"/>
    <property type="match status" value="1"/>
</dbReference>
<evidence type="ECO:0000256" key="4">
    <source>
        <dbReference type="ARBA" id="ARBA00023235"/>
    </source>
</evidence>
<dbReference type="Pfam" id="PF01642">
    <property type="entry name" value="MM_CoA_mutase"/>
    <property type="match status" value="2"/>
</dbReference>
<evidence type="ECO:0000256" key="1">
    <source>
        <dbReference type="ARBA" id="ARBA00001922"/>
    </source>
</evidence>
<organism evidence="7 8">
    <name type="scientific">Neobacillus bataviensis</name>
    <dbReference type="NCBI Taxonomy" id="220685"/>
    <lineage>
        <taxon>Bacteria</taxon>
        <taxon>Bacillati</taxon>
        <taxon>Bacillota</taxon>
        <taxon>Bacilli</taxon>
        <taxon>Bacillales</taxon>
        <taxon>Bacillaceae</taxon>
        <taxon>Neobacillus</taxon>
    </lineage>
</organism>
<comment type="similarity">
    <text evidence="2">Belongs to the methylmalonyl-CoA mutase family.</text>
</comment>
<comment type="cofactor">
    <cofactor evidence="1">
        <name>adenosylcob(III)alamin</name>
        <dbReference type="ChEBI" id="CHEBI:18408"/>
    </cofactor>
</comment>
<evidence type="ECO:0000259" key="6">
    <source>
        <dbReference type="Pfam" id="PF01642"/>
    </source>
</evidence>
<dbReference type="AlphaFoldDB" id="A0A561DSG1"/>
<dbReference type="GO" id="GO:0046872">
    <property type="term" value="F:metal ion binding"/>
    <property type="evidence" value="ECO:0007669"/>
    <property type="project" value="InterPro"/>
</dbReference>
<dbReference type="InterPro" id="IPR006099">
    <property type="entry name" value="MeMalonylCoA_mutase_a/b_cat"/>
</dbReference>
<keyword evidence="4" id="KW-0413">Isomerase</keyword>
<accession>A0A561DSG1</accession>
<protein>
    <submittedName>
        <fullName evidence="7">Heterodimeric methylmalonyl-CoA mutase small subunit</fullName>
    </submittedName>
</protein>
<dbReference type="PANTHER" id="PTHR48101:SF1">
    <property type="entry name" value="METHYLMALONYL-COA MUTASE, LARGE SUBUNIT"/>
    <property type="match status" value="1"/>
</dbReference>
<dbReference type="EMBL" id="VIVN01000002">
    <property type="protein sequence ID" value="TWE06298.1"/>
    <property type="molecule type" value="Genomic_DNA"/>
</dbReference>
<evidence type="ECO:0000256" key="3">
    <source>
        <dbReference type="ARBA" id="ARBA00022628"/>
    </source>
</evidence>
<dbReference type="SUPFAM" id="SSF52242">
    <property type="entry name" value="Cobalamin (vitamin B12)-binding domain"/>
    <property type="match status" value="1"/>
</dbReference>
<gene>
    <name evidence="7" type="ORF">FB550_102318</name>
</gene>
<dbReference type="GO" id="GO:0004494">
    <property type="term" value="F:methylmalonyl-CoA mutase activity"/>
    <property type="evidence" value="ECO:0007669"/>
    <property type="project" value="UniProtKB-EC"/>
</dbReference>
<dbReference type="RefSeq" id="WP_144563077.1">
    <property type="nucleotide sequence ID" value="NZ_VIVN01000002.1"/>
</dbReference>
<dbReference type="Gene3D" id="3.20.20.240">
    <property type="entry name" value="Methylmalonyl-CoA mutase"/>
    <property type="match status" value="1"/>
</dbReference>
<dbReference type="InterPro" id="IPR016176">
    <property type="entry name" value="Cbl-dep_enz_cat"/>
</dbReference>
<comment type="caution">
    <text evidence="7">The sequence shown here is derived from an EMBL/GenBank/DDBJ whole genome shotgun (WGS) entry which is preliminary data.</text>
</comment>
<keyword evidence="8" id="KW-1185">Reference proteome</keyword>
<keyword evidence="3" id="KW-0846">Cobalamin</keyword>
<keyword evidence="5" id="KW-0170">Cobalt</keyword>
<dbReference type="GO" id="GO:0005737">
    <property type="term" value="C:cytoplasm"/>
    <property type="evidence" value="ECO:0007669"/>
    <property type="project" value="TreeGrafter"/>
</dbReference>
<dbReference type="SUPFAM" id="SSF51703">
    <property type="entry name" value="Cobalamin (vitamin B12)-dependent enzymes"/>
    <property type="match status" value="1"/>
</dbReference>
<feature type="domain" description="Methylmalonyl-CoA mutase alpha/beta chain catalytic" evidence="6">
    <location>
        <begin position="37"/>
        <end position="111"/>
    </location>
</feature>
<evidence type="ECO:0000313" key="7">
    <source>
        <dbReference type="EMBL" id="TWE06298.1"/>
    </source>
</evidence>
<dbReference type="InterPro" id="IPR036724">
    <property type="entry name" value="Cobalamin-bd_sf"/>
</dbReference>
<proteinExistence type="inferred from homology"/>
<dbReference type="Proteomes" id="UP000319671">
    <property type="component" value="Unassembled WGS sequence"/>
</dbReference>
<name>A0A561DSG1_9BACI</name>
<reference evidence="7 8" key="1">
    <citation type="submission" date="2019-06" db="EMBL/GenBank/DDBJ databases">
        <title>Sorghum-associated microbial communities from plants grown in Nebraska, USA.</title>
        <authorList>
            <person name="Schachtman D."/>
        </authorList>
    </citation>
    <scope>NUCLEOTIDE SEQUENCE [LARGE SCALE GENOMIC DNA]</scope>
    <source>
        <strain evidence="7 8">2482</strain>
    </source>
</reference>
<evidence type="ECO:0000313" key="8">
    <source>
        <dbReference type="Proteomes" id="UP000319671"/>
    </source>
</evidence>
<dbReference type="GO" id="GO:0019678">
    <property type="term" value="P:propionate metabolic process, methylmalonyl pathway"/>
    <property type="evidence" value="ECO:0007669"/>
    <property type="project" value="TreeGrafter"/>
</dbReference>
<evidence type="ECO:0000256" key="2">
    <source>
        <dbReference type="ARBA" id="ARBA00008465"/>
    </source>
</evidence>
<feature type="domain" description="Methylmalonyl-CoA mutase alpha/beta chain catalytic" evidence="6">
    <location>
        <begin position="132"/>
        <end position="449"/>
    </location>
</feature>
<sequence length="629" mass="71142">MENIKNQSFLQKTIDDWHAKAEASLKGKKIESLHRHTYENIFLKPLYIRKDEHPVPNYSGGSDYRRGIYPLGYLTNTWKVAQQLSYQSPGELKEKLLAALENGQTAISFRVSEELMETNDSLTSVLAGLYHQYPLALNTKGWHSAILNVFAKMAEDENMTDKITGYMGSDPIALFAEEGAVSRECIEEWKKGINKFSQRFPHLNTILIDITPYHNGGANAVQELGIAIAEGVHYLDILQDGEMDLNLILKKMVFQFSIGSNFFMEIAKLRAARILWNRITELYSAKDEARGMVISAETSTFTKSLHDPYVNLLRAGNEAFAAVIGGVQYLHVTPFDSLTVTTPFSERIARNIQLLLKQEAHLEKVIDPAGGSWYVEELTSQLAKKAWEFFQQIESQGGILNVLKSNWLQHEIEATYLKRNLDIQTRQQIMIGTNVYADINEPEPNPKPRNTNSYFTNGTYSLSKIESIPARRLTEPFEKLRRKAKLLEEKIGTIPSVGMICLGEIKQHKPRLDFMKGYLAAGGLKAVDSNPILTLENAKQFVLETPASYFCFCGTNEQYELAGRNILTALKSEFPERIFYIAGLPEIEKQPQWKSLGIKQFIHAGTNCYETLSDILSDMEVNTVEETKA</sequence>
<evidence type="ECO:0000256" key="5">
    <source>
        <dbReference type="ARBA" id="ARBA00023285"/>
    </source>
</evidence>